<keyword evidence="2" id="KW-1185">Reference proteome</keyword>
<evidence type="ECO:0008006" key="3">
    <source>
        <dbReference type="Google" id="ProtNLM"/>
    </source>
</evidence>
<dbReference type="SUPFAM" id="SSF55729">
    <property type="entry name" value="Acyl-CoA N-acyltransferases (Nat)"/>
    <property type="match status" value="1"/>
</dbReference>
<gene>
    <name evidence="1" type="ORF">VTL71DRAFT_12819</name>
</gene>
<sequence length="222" mass="25384">MAIIPGFTISEASHEEMAEVFQVLIEAYAKDEVWVQVFKNVAQEEIHPWLMASMCPRWTMPDIKTFKVTDLSTGKIVAWTSLEYPWKYIPEMDAEHKSQALSEDLPPALEGMNLDALVEFFISLSDSKNHGYNPEEDYHRKGTMVHPEYQKKGFGTELTKYCNAISDETGDRTWVPARPTSVKMFRNNGFKDIGFVDAHLERWGGPRDKSISWTLCRDAPSS</sequence>
<protein>
    <recommendedName>
        <fullName evidence="3">N-acetyltransferase domain-containing protein</fullName>
    </recommendedName>
</protein>
<reference evidence="1 2" key="1">
    <citation type="journal article" date="2024" name="Commun. Biol.">
        <title>Comparative genomic analysis of thermophilic fungi reveals convergent evolutionary adaptations and gene losses.</title>
        <authorList>
            <person name="Steindorff A.S."/>
            <person name="Aguilar-Pontes M.V."/>
            <person name="Robinson A.J."/>
            <person name="Andreopoulos B."/>
            <person name="LaButti K."/>
            <person name="Kuo A."/>
            <person name="Mondo S."/>
            <person name="Riley R."/>
            <person name="Otillar R."/>
            <person name="Haridas S."/>
            <person name="Lipzen A."/>
            <person name="Grimwood J."/>
            <person name="Schmutz J."/>
            <person name="Clum A."/>
            <person name="Reid I.D."/>
            <person name="Moisan M.C."/>
            <person name="Butler G."/>
            <person name="Nguyen T.T.M."/>
            <person name="Dewar K."/>
            <person name="Conant G."/>
            <person name="Drula E."/>
            <person name="Henrissat B."/>
            <person name="Hansel C."/>
            <person name="Singer S."/>
            <person name="Hutchinson M.I."/>
            <person name="de Vries R.P."/>
            <person name="Natvig D.O."/>
            <person name="Powell A.J."/>
            <person name="Tsang A."/>
            <person name="Grigoriev I.V."/>
        </authorList>
    </citation>
    <scope>NUCLEOTIDE SEQUENCE [LARGE SCALE GENOMIC DNA]</scope>
    <source>
        <strain evidence="1 2">CBS 494.80</strain>
    </source>
</reference>
<name>A0ABR4CR87_9HELO</name>
<dbReference type="Gene3D" id="3.40.630.30">
    <property type="match status" value="1"/>
</dbReference>
<dbReference type="PANTHER" id="PTHR42791">
    <property type="entry name" value="GNAT FAMILY ACETYLTRANSFERASE"/>
    <property type="match status" value="1"/>
</dbReference>
<proteinExistence type="predicted"/>
<evidence type="ECO:0000313" key="1">
    <source>
        <dbReference type="EMBL" id="KAL2071584.1"/>
    </source>
</evidence>
<dbReference type="InterPro" id="IPR052523">
    <property type="entry name" value="Trichothecene_AcTrans"/>
</dbReference>
<dbReference type="PANTHER" id="PTHR42791:SF2">
    <property type="entry name" value="N-ACETYLTRANSFERASE DOMAIN-CONTAINING PROTEIN"/>
    <property type="match status" value="1"/>
</dbReference>
<accession>A0ABR4CR87</accession>
<organism evidence="1 2">
    <name type="scientific">Oculimacula yallundae</name>
    <dbReference type="NCBI Taxonomy" id="86028"/>
    <lineage>
        <taxon>Eukaryota</taxon>
        <taxon>Fungi</taxon>
        <taxon>Dikarya</taxon>
        <taxon>Ascomycota</taxon>
        <taxon>Pezizomycotina</taxon>
        <taxon>Leotiomycetes</taxon>
        <taxon>Helotiales</taxon>
        <taxon>Ploettnerulaceae</taxon>
        <taxon>Oculimacula</taxon>
    </lineage>
</organism>
<dbReference type="EMBL" id="JAZHXI010000005">
    <property type="protein sequence ID" value="KAL2071584.1"/>
    <property type="molecule type" value="Genomic_DNA"/>
</dbReference>
<comment type="caution">
    <text evidence="1">The sequence shown here is derived from an EMBL/GenBank/DDBJ whole genome shotgun (WGS) entry which is preliminary data.</text>
</comment>
<dbReference type="InterPro" id="IPR016181">
    <property type="entry name" value="Acyl_CoA_acyltransferase"/>
</dbReference>
<evidence type="ECO:0000313" key="2">
    <source>
        <dbReference type="Proteomes" id="UP001595075"/>
    </source>
</evidence>
<dbReference type="Proteomes" id="UP001595075">
    <property type="component" value="Unassembled WGS sequence"/>
</dbReference>